<accession>A0A6J4UIL5</accession>
<feature type="transmembrane region" description="Helical" evidence="1">
    <location>
        <begin position="72"/>
        <end position="92"/>
    </location>
</feature>
<name>A0A6J4UIL5_9BACT</name>
<protein>
    <submittedName>
        <fullName evidence="2">Uncharacterized protein</fullName>
    </submittedName>
</protein>
<reference evidence="2" key="1">
    <citation type="submission" date="2020-02" db="EMBL/GenBank/DDBJ databases">
        <authorList>
            <person name="Meier V. D."/>
        </authorList>
    </citation>
    <scope>NUCLEOTIDE SEQUENCE</scope>
    <source>
        <strain evidence="2">AVDCRST_MAG88</strain>
    </source>
</reference>
<keyword evidence="1" id="KW-0812">Transmembrane</keyword>
<sequence length="109" mass="10549">GSGLLNGFMVWALGTVLILLLSALGLGQLFGALGNVAGQVNPGSVGNAANAAQGAAPNVSAAEAAQALKTGAIGAFFGLLFSALASMLGGLLGGRSSDPIGRPTDARRD</sequence>
<dbReference type="AlphaFoldDB" id="A0A6J4UIL5"/>
<feature type="non-terminal residue" evidence="2">
    <location>
        <position position="1"/>
    </location>
</feature>
<keyword evidence="1" id="KW-0472">Membrane</keyword>
<organism evidence="2">
    <name type="scientific">uncultured Thermomicrobiales bacterium</name>
    <dbReference type="NCBI Taxonomy" id="1645740"/>
    <lineage>
        <taxon>Bacteria</taxon>
        <taxon>Pseudomonadati</taxon>
        <taxon>Thermomicrobiota</taxon>
        <taxon>Thermomicrobia</taxon>
        <taxon>Thermomicrobiales</taxon>
        <taxon>environmental samples</taxon>
    </lineage>
</organism>
<evidence type="ECO:0000256" key="1">
    <source>
        <dbReference type="SAM" id="Phobius"/>
    </source>
</evidence>
<keyword evidence="1" id="KW-1133">Transmembrane helix</keyword>
<dbReference type="EMBL" id="CADCWM010000195">
    <property type="protein sequence ID" value="CAA9548321.1"/>
    <property type="molecule type" value="Genomic_DNA"/>
</dbReference>
<proteinExistence type="predicted"/>
<feature type="transmembrane region" description="Helical" evidence="1">
    <location>
        <begin position="7"/>
        <end position="30"/>
    </location>
</feature>
<evidence type="ECO:0000313" key="2">
    <source>
        <dbReference type="EMBL" id="CAA9548321.1"/>
    </source>
</evidence>
<gene>
    <name evidence="2" type="ORF">AVDCRST_MAG88-579</name>
</gene>